<comment type="caution">
    <text evidence="2">The sequence shown here is derived from an EMBL/GenBank/DDBJ whole genome shotgun (WGS) entry which is preliminary data.</text>
</comment>
<organism evidence="2 3">
    <name type="scientific">Puccinia sorghi</name>
    <dbReference type="NCBI Taxonomy" id="27349"/>
    <lineage>
        <taxon>Eukaryota</taxon>
        <taxon>Fungi</taxon>
        <taxon>Dikarya</taxon>
        <taxon>Basidiomycota</taxon>
        <taxon>Pucciniomycotina</taxon>
        <taxon>Pucciniomycetes</taxon>
        <taxon>Pucciniales</taxon>
        <taxon>Pucciniaceae</taxon>
        <taxon>Puccinia</taxon>
    </lineage>
</organism>
<gene>
    <name evidence="2" type="ORF">VP01_697g5</name>
</gene>
<proteinExistence type="predicted"/>
<dbReference type="AlphaFoldDB" id="A0A0L6UE24"/>
<dbReference type="OrthoDB" id="2507274at2759"/>
<name>A0A0L6UE24_9BASI</name>
<sequence>MSSTSSSSLRHHHPTELIGSRDQRIQAALEASKAYRPNTTTAQLWFNIPHVLRTSSTSEENKGAELERQLAQIQYLFLTKNYVSIIRLVHRQILHLQQQQSSLPLSSTIIITTKKKIPIFLEAALVSFKKLFQENSPLCDLPLLHLFLHSSLPFYPTAPSLGIPAAFLLIKLNKPNGRSHELTAHELTRTNPIGKSPQKDALRAITPALLHSGSSRIRELVAQAIIMSSHPQQTAHQFILILRSDPYKQHLNTAIQHLGLSSYINNPLLPQQTTLVTPDIWSSYILKAFLETDHHVDQS</sequence>
<accession>A0A0L6UE24</accession>
<evidence type="ECO:0000256" key="1">
    <source>
        <dbReference type="SAM" id="MobiDB-lite"/>
    </source>
</evidence>
<feature type="region of interest" description="Disordered" evidence="1">
    <location>
        <begin position="1"/>
        <end position="21"/>
    </location>
</feature>
<dbReference type="EMBL" id="LAVV01012360">
    <property type="protein sequence ID" value="KNZ46766.1"/>
    <property type="molecule type" value="Genomic_DNA"/>
</dbReference>
<keyword evidence="3" id="KW-1185">Reference proteome</keyword>
<dbReference type="Proteomes" id="UP000037035">
    <property type="component" value="Unassembled WGS sequence"/>
</dbReference>
<dbReference type="VEuPathDB" id="FungiDB:VP01_697g5"/>
<evidence type="ECO:0000313" key="3">
    <source>
        <dbReference type="Proteomes" id="UP000037035"/>
    </source>
</evidence>
<reference evidence="2 3" key="1">
    <citation type="submission" date="2015-08" db="EMBL/GenBank/DDBJ databases">
        <title>Next Generation Sequencing and Analysis of the Genome of Puccinia sorghi L Schw, the Causal Agent of Maize Common Rust.</title>
        <authorList>
            <person name="Rochi L."/>
            <person name="Burguener G."/>
            <person name="Darino M."/>
            <person name="Turjanski A."/>
            <person name="Kreff E."/>
            <person name="Dieguez M.J."/>
            <person name="Sacco F."/>
        </authorList>
    </citation>
    <scope>NUCLEOTIDE SEQUENCE [LARGE SCALE GENOMIC DNA]</scope>
    <source>
        <strain evidence="2 3">RO10H11247</strain>
    </source>
</reference>
<evidence type="ECO:0000313" key="2">
    <source>
        <dbReference type="EMBL" id="KNZ46766.1"/>
    </source>
</evidence>
<protein>
    <submittedName>
        <fullName evidence="2">Uncharacterized protein</fullName>
    </submittedName>
</protein>